<dbReference type="InterPro" id="IPR000182">
    <property type="entry name" value="GNAT_dom"/>
</dbReference>
<gene>
    <name evidence="2" type="ORF">C5O19_06940</name>
</gene>
<dbReference type="Gene3D" id="3.40.630.30">
    <property type="match status" value="1"/>
</dbReference>
<keyword evidence="2" id="KW-0808">Transferase</keyword>
<feature type="domain" description="N-acetyltransferase" evidence="1">
    <location>
        <begin position="4"/>
        <end position="149"/>
    </location>
</feature>
<dbReference type="RefSeq" id="WP_104710832.1">
    <property type="nucleotide sequence ID" value="NZ_PTRA01000001.1"/>
</dbReference>
<reference evidence="3" key="1">
    <citation type="submission" date="2018-02" db="EMBL/GenBank/DDBJ databases">
        <title>Genome sequencing of Solimonas sp. HR-BB.</title>
        <authorList>
            <person name="Lee Y."/>
            <person name="Jeon C.O."/>
        </authorList>
    </citation>
    <scope>NUCLEOTIDE SEQUENCE [LARGE SCALE GENOMIC DNA]</scope>
    <source>
        <strain evidence="3">HR-U</strain>
    </source>
</reference>
<evidence type="ECO:0000259" key="1">
    <source>
        <dbReference type="PROSITE" id="PS51186"/>
    </source>
</evidence>
<dbReference type="PROSITE" id="PS51186">
    <property type="entry name" value="GNAT"/>
    <property type="match status" value="1"/>
</dbReference>
<dbReference type="Proteomes" id="UP000239590">
    <property type="component" value="Unassembled WGS sequence"/>
</dbReference>
<dbReference type="EMBL" id="PTRA01000001">
    <property type="protein sequence ID" value="PQA59383.1"/>
    <property type="molecule type" value="Genomic_DNA"/>
</dbReference>
<comment type="caution">
    <text evidence="2">The sequence shown here is derived from an EMBL/GenBank/DDBJ whole genome shotgun (WGS) entry which is preliminary data.</text>
</comment>
<organism evidence="2 3">
    <name type="scientific">Siphonobacter curvatus</name>
    <dbReference type="NCBI Taxonomy" id="2094562"/>
    <lineage>
        <taxon>Bacteria</taxon>
        <taxon>Pseudomonadati</taxon>
        <taxon>Bacteroidota</taxon>
        <taxon>Cytophagia</taxon>
        <taxon>Cytophagales</taxon>
        <taxon>Cytophagaceae</taxon>
        <taxon>Siphonobacter</taxon>
    </lineage>
</organism>
<dbReference type="CDD" id="cd04301">
    <property type="entry name" value="NAT_SF"/>
    <property type="match status" value="1"/>
</dbReference>
<evidence type="ECO:0000313" key="2">
    <source>
        <dbReference type="EMBL" id="PQA59383.1"/>
    </source>
</evidence>
<protein>
    <submittedName>
        <fullName evidence="2">GNAT family N-acetyltransferase</fullName>
    </submittedName>
</protein>
<name>A0A2S7INS5_9BACT</name>
<dbReference type="InterPro" id="IPR016181">
    <property type="entry name" value="Acyl_CoA_acyltransferase"/>
</dbReference>
<dbReference type="SUPFAM" id="SSF55729">
    <property type="entry name" value="Acyl-CoA N-acyltransferases (Nat)"/>
    <property type="match status" value="1"/>
</dbReference>
<proteinExistence type="predicted"/>
<sequence>MSFSRVQDSHHPQFLQIWKLLETAFHPGERRSLASLKQVVQEEQMHLLVWGESVQAVAVLWKFGEFDFLEYLAVDPSLRGQGLGTTLMQALLASLEKPFLLEVQPGTDAPNQARIRFYQRLGLHLNTHTYFQPPYQRGGETFPLQIMSAPQLLNGADFLAYTLLIKNKVYEQWYEA</sequence>
<evidence type="ECO:0000313" key="3">
    <source>
        <dbReference type="Proteomes" id="UP000239590"/>
    </source>
</evidence>
<accession>A0A2S7INS5</accession>
<dbReference type="OrthoDB" id="9127144at2"/>
<dbReference type="AlphaFoldDB" id="A0A2S7INS5"/>
<dbReference type="Pfam" id="PF00583">
    <property type="entry name" value="Acetyltransf_1"/>
    <property type="match status" value="1"/>
</dbReference>
<keyword evidence="3" id="KW-1185">Reference proteome</keyword>
<dbReference type="GO" id="GO:0016747">
    <property type="term" value="F:acyltransferase activity, transferring groups other than amino-acyl groups"/>
    <property type="evidence" value="ECO:0007669"/>
    <property type="project" value="InterPro"/>
</dbReference>